<keyword evidence="3" id="KW-0863">Zinc-finger</keyword>
<feature type="domain" description="C2H2-type" evidence="6">
    <location>
        <begin position="388"/>
        <end position="411"/>
    </location>
</feature>
<dbReference type="EMBL" id="JASBNA010000039">
    <property type="protein sequence ID" value="KAK7681782.1"/>
    <property type="molecule type" value="Genomic_DNA"/>
</dbReference>
<evidence type="ECO:0000256" key="1">
    <source>
        <dbReference type="ARBA" id="ARBA00022723"/>
    </source>
</evidence>
<dbReference type="PANTHER" id="PTHR23057:SF0">
    <property type="entry name" value="JUXTAPOSED WITH ANOTHER ZINC FINGER PROTEIN 1"/>
    <property type="match status" value="1"/>
</dbReference>
<name>A0AAW0FR79_9APHY</name>
<proteinExistence type="predicted"/>
<dbReference type="AlphaFoldDB" id="A0AAW0FR79"/>
<evidence type="ECO:0000256" key="5">
    <source>
        <dbReference type="SAM" id="MobiDB-lite"/>
    </source>
</evidence>
<sequence length="619" mass="66383">MAAAQPIALPTNTNDYDQLMSSGSFTGQNGSFNPASYTRRFLGSPASFRAGSFGSRFYPGVSPGQILGPLDPNDFRLGKVSSSIESDRGSLINTLNVFERQDELCRDYQCCGVNLTDMHALVDHFEECHVVVVDPFNPQQQAAYRTQPAGVAVPQSSYFSESQNPTVNAVQTYNQGSFDPDDMEIDTGDASAPSSGSSSPPDTPVSTPLSSYPNVHSQQAAHQASRPTPISAFDTTTVLPSRSGHALSMGFPPIRSSVAVSAARAEDAFNAYAGYSDYSSHLPGTVPSSSMLPIKQEDQSAYSNGVYGGRSNNCVPPALLLNSSAGNTPSSTPGPSRVASPTAGPSNYASTGSATNGASSPTSSAAQAARASTTLSRPATSLLLSKPFKCPKPNCNKSYKQANGLKYHMTHGSCNFAPPKDLEQIQALLASKRSQKPDGDNEPISDAELREVEKEAERRLRPYACGVGDCQRRYKNMNGLRYHYQHSGDHGAIGLALLASGQHECLQHTRAHSRTATPTTSTAPSVNASPHATPVVSQAQAVPVQQHATPYVPQQHTLPNPPTYQSQSMMPPTYSTQQYAHYTAPQQQQPTATATPYHPQQHYQQQQQQMSYTMQPMQR</sequence>
<dbReference type="Gene3D" id="3.30.160.60">
    <property type="entry name" value="Classic Zinc Finger"/>
    <property type="match status" value="1"/>
</dbReference>
<keyword evidence="4" id="KW-0862">Zinc</keyword>
<evidence type="ECO:0000259" key="6">
    <source>
        <dbReference type="SMART" id="SM00355"/>
    </source>
</evidence>
<accession>A0AAW0FR79</accession>
<dbReference type="Proteomes" id="UP001385951">
    <property type="component" value="Unassembled WGS sequence"/>
</dbReference>
<keyword evidence="8" id="KW-1185">Reference proteome</keyword>
<dbReference type="PANTHER" id="PTHR23057">
    <property type="entry name" value="JUXTAPOSED WITH ANOTHER ZINC FINGER PROTEIN 1"/>
    <property type="match status" value="1"/>
</dbReference>
<dbReference type="GO" id="GO:0008270">
    <property type="term" value="F:zinc ion binding"/>
    <property type="evidence" value="ECO:0007669"/>
    <property type="project" value="UniProtKB-KW"/>
</dbReference>
<dbReference type="InterPro" id="IPR051580">
    <property type="entry name" value="ZnF-Chromatin_assoc"/>
</dbReference>
<evidence type="ECO:0000256" key="4">
    <source>
        <dbReference type="ARBA" id="ARBA00022833"/>
    </source>
</evidence>
<feature type="region of interest" description="Disordered" evidence="5">
    <location>
        <begin position="318"/>
        <end position="378"/>
    </location>
</feature>
<dbReference type="GO" id="GO:0005634">
    <property type="term" value="C:nucleus"/>
    <property type="evidence" value="ECO:0007669"/>
    <property type="project" value="TreeGrafter"/>
</dbReference>
<keyword evidence="1" id="KW-0479">Metal-binding</keyword>
<feature type="compositionally biased region" description="Low complexity" evidence="5">
    <location>
        <begin position="188"/>
        <end position="211"/>
    </location>
</feature>
<dbReference type="SMART" id="SM00355">
    <property type="entry name" value="ZnF_C2H2"/>
    <property type="match status" value="2"/>
</dbReference>
<feature type="compositionally biased region" description="Low complexity" evidence="5">
    <location>
        <begin position="349"/>
        <end position="376"/>
    </location>
</feature>
<comment type="caution">
    <text evidence="7">The sequence shown here is derived from an EMBL/GenBank/DDBJ whole genome shotgun (WGS) entry which is preliminary data.</text>
</comment>
<dbReference type="InterPro" id="IPR036236">
    <property type="entry name" value="Znf_C2H2_sf"/>
</dbReference>
<evidence type="ECO:0000256" key="2">
    <source>
        <dbReference type="ARBA" id="ARBA00022737"/>
    </source>
</evidence>
<evidence type="ECO:0000313" key="8">
    <source>
        <dbReference type="Proteomes" id="UP001385951"/>
    </source>
</evidence>
<protein>
    <recommendedName>
        <fullName evidence="6">C2H2-type domain-containing protein</fullName>
    </recommendedName>
</protein>
<reference evidence="7 8" key="1">
    <citation type="submission" date="2022-09" db="EMBL/GenBank/DDBJ databases">
        <authorList>
            <person name="Palmer J.M."/>
        </authorList>
    </citation>
    <scope>NUCLEOTIDE SEQUENCE [LARGE SCALE GENOMIC DNA]</scope>
    <source>
        <strain evidence="7 8">DSM 7382</strain>
    </source>
</reference>
<feature type="domain" description="C2H2-type" evidence="6">
    <location>
        <begin position="463"/>
        <end position="490"/>
    </location>
</feature>
<feature type="compositionally biased region" description="Polar residues" evidence="5">
    <location>
        <begin position="321"/>
        <end position="334"/>
    </location>
</feature>
<feature type="region of interest" description="Disordered" evidence="5">
    <location>
        <begin position="585"/>
        <end position="619"/>
    </location>
</feature>
<evidence type="ECO:0000256" key="3">
    <source>
        <dbReference type="ARBA" id="ARBA00022771"/>
    </source>
</evidence>
<dbReference type="SUPFAM" id="SSF57667">
    <property type="entry name" value="beta-beta-alpha zinc fingers"/>
    <property type="match status" value="1"/>
</dbReference>
<feature type="compositionally biased region" description="Polar residues" evidence="5">
    <location>
        <begin position="212"/>
        <end position="236"/>
    </location>
</feature>
<gene>
    <name evidence="7" type="ORF">QCA50_015129</name>
</gene>
<keyword evidence="2" id="KW-0677">Repeat</keyword>
<evidence type="ECO:0000313" key="7">
    <source>
        <dbReference type="EMBL" id="KAK7681782.1"/>
    </source>
</evidence>
<organism evidence="7 8">
    <name type="scientific">Cerrena zonata</name>
    <dbReference type="NCBI Taxonomy" id="2478898"/>
    <lineage>
        <taxon>Eukaryota</taxon>
        <taxon>Fungi</taxon>
        <taxon>Dikarya</taxon>
        <taxon>Basidiomycota</taxon>
        <taxon>Agaricomycotina</taxon>
        <taxon>Agaricomycetes</taxon>
        <taxon>Polyporales</taxon>
        <taxon>Cerrenaceae</taxon>
        <taxon>Cerrena</taxon>
    </lineage>
</organism>
<feature type="region of interest" description="Disordered" evidence="5">
    <location>
        <begin position="171"/>
        <end position="236"/>
    </location>
</feature>
<dbReference type="InterPro" id="IPR013087">
    <property type="entry name" value="Znf_C2H2_type"/>
</dbReference>